<dbReference type="InterPro" id="IPR002818">
    <property type="entry name" value="DJ-1/PfpI"/>
</dbReference>
<dbReference type="Proteomes" id="UP000192596">
    <property type="component" value="Unassembled WGS sequence"/>
</dbReference>
<dbReference type="AlphaFoldDB" id="A0A1V8TD46"/>
<dbReference type="Pfam" id="PF01965">
    <property type="entry name" value="DJ-1_PfpI"/>
    <property type="match status" value="1"/>
</dbReference>
<feature type="domain" description="DJ-1/PfpI" evidence="2">
    <location>
        <begin position="59"/>
        <end position="226"/>
    </location>
</feature>
<organism evidence="3 4">
    <name type="scientific">Cryoendolithus antarcticus</name>
    <dbReference type="NCBI Taxonomy" id="1507870"/>
    <lineage>
        <taxon>Eukaryota</taxon>
        <taxon>Fungi</taxon>
        <taxon>Dikarya</taxon>
        <taxon>Ascomycota</taxon>
        <taxon>Pezizomycotina</taxon>
        <taxon>Dothideomycetes</taxon>
        <taxon>Dothideomycetidae</taxon>
        <taxon>Cladosporiales</taxon>
        <taxon>Cladosporiaceae</taxon>
        <taxon>Cryoendolithus</taxon>
    </lineage>
</organism>
<feature type="signal peptide" evidence="1">
    <location>
        <begin position="1"/>
        <end position="21"/>
    </location>
</feature>
<dbReference type="SUPFAM" id="SSF52317">
    <property type="entry name" value="Class I glutamine amidotransferase-like"/>
    <property type="match status" value="1"/>
</dbReference>
<dbReference type="InterPro" id="IPR029062">
    <property type="entry name" value="Class_I_gatase-like"/>
</dbReference>
<gene>
    <name evidence="3" type="ORF">B0A48_04707</name>
</gene>
<dbReference type="InParanoid" id="A0A1V8TD46"/>
<keyword evidence="4" id="KW-1185">Reference proteome</keyword>
<dbReference type="CDD" id="cd03139">
    <property type="entry name" value="GATase1_PfpI_2"/>
    <property type="match status" value="1"/>
</dbReference>
<keyword evidence="1" id="KW-0732">Signal</keyword>
<dbReference type="PANTHER" id="PTHR43130">
    <property type="entry name" value="ARAC-FAMILY TRANSCRIPTIONAL REGULATOR"/>
    <property type="match status" value="1"/>
</dbReference>
<dbReference type="InterPro" id="IPR052158">
    <property type="entry name" value="INH-QAR"/>
</dbReference>
<proteinExistence type="predicted"/>
<reference evidence="4" key="1">
    <citation type="submission" date="2017-03" db="EMBL/GenBank/DDBJ databases">
        <title>Genomes of endolithic fungi from Antarctica.</title>
        <authorList>
            <person name="Coleine C."/>
            <person name="Masonjones S."/>
            <person name="Stajich J.E."/>
        </authorList>
    </citation>
    <scope>NUCLEOTIDE SEQUENCE [LARGE SCALE GENOMIC DNA]</scope>
    <source>
        <strain evidence="4">CCFEE 5527</strain>
    </source>
</reference>
<dbReference type="STRING" id="1507870.A0A1V8TD46"/>
<evidence type="ECO:0000313" key="4">
    <source>
        <dbReference type="Proteomes" id="UP000192596"/>
    </source>
</evidence>
<name>A0A1V8TD46_9PEZI</name>
<evidence type="ECO:0000256" key="1">
    <source>
        <dbReference type="SAM" id="SignalP"/>
    </source>
</evidence>
<sequence>MRNFTLHVLLAGANLFTGTDARVQSRQNGSNVTAPAYPPSYCINGTPSALPPPSKFGYILFRGFEPLDINGPVSALATLGRSRHIDLSMIAETLDPVTSAPLLPSMNPLNSTSFVTMLPTHTFATAPQDLGVLMIPGGSGSRSPYLNNTFVYLRETYPKLRYLITVCTGSLVASRAGLLDGKYATTNKQGWAAVVATNPHVHWVPQARWVVDGNIWSTSGVSAGIDGTLGFIECFYGTAAVTAVKNSMKFDWHQDPHWDPFSVVYNVMAPVYVPPGEYF</sequence>
<feature type="chain" id="PRO_5013139409" description="DJ-1/PfpI domain-containing protein" evidence="1">
    <location>
        <begin position="22"/>
        <end position="279"/>
    </location>
</feature>
<dbReference type="EMBL" id="NAJO01000010">
    <property type="protein sequence ID" value="OQO09309.1"/>
    <property type="molecule type" value="Genomic_DNA"/>
</dbReference>
<dbReference type="PANTHER" id="PTHR43130:SF15">
    <property type="entry name" value="THIJ_PFPI FAMILY PROTEIN (AFU_ORTHOLOGUE AFUA_5G14240)"/>
    <property type="match status" value="1"/>
</dbReference>
<protein>
    <recommendedName>
        <fullName evidence="2">DJ-1/PfpI domain-containing protein</fullName>
    </recommendedName>
</protein>
<evidence type="ECO:0000313" key="3">
    <source>
        <dbReference type="EMBL" id="OQO09309.1"/>
    </source>
</evidence>
<comment type="caution">
    <text evidence="3">The sequence shown here is derived from an EMBL/GenBank/DDBJ whole genome shotgun (WGS) entry which is preliminary data.</text>
</comment>
<accession>A0A1V8TD46</accession>
<dbReference type="Gene3D" id="3.40.50.880">
    <property type="match status" value="1"/>
</dbReference>
<evidence type="ECO:0000259" key="2">
    <source>
        <dbReference type="Pfam" id="PF01965"/>
    </source>
</evidence>
<dbReference type="OrthoDB" id="543156at2759"/>